<protein>
    <recommendedName>
        <fullName evidence="3">F-box domain-containing protein</fullName>
    </recommendedName>
</protein>
<dbReference type="AlphaFoldDB" id="A0AAD7C118"/>
<proteinExistence type="predicted"/>
<dbReference type="Proteomes" id="UP001221142">
    <property type="component" value="Unassembled WGS sequence"/>
</dbReference>
<keyword evidence="2" id="KW-1185">Reference proteome</keyword>
<comment type="caution">
    <text evidence="1">The sequence shown here is derived from an EMBL/GenBank/DDBJ whole genome shotgun (WGS) entry which is preliminary data.</text>
</comment>
<accession>A0AAD7C118</accession>
<evidence type="ECO:0008006" key="3">
    <source>
        <dbReference type="Google" id="ProtNLM"/>
    </source>
</evidence>
<sequence length="498" mass="54874">MSTETPLPTPSASSPHVLRSRLAEIDAETTALEARLAVLARERKPITDALRSIVYPGVSDLPAEITGEIFLHYVVYGEIGGTNPKTVGWTPPRTPLVLASICRTWREIALSLPSIWSNFHIMANGNAAGSAEKLLERWLSRAGSHPLTVSFYTGESPLLNSLLSVLPQIQSFTCRVPVQIPFPNDIVRGHMLNLRSLTILSDSEDGADATSALTAFVDAPQLCEVHISQFPLLSIQLPWDRLTRLDLDTVFIDECLEVLRQAIALETLNVCQIFEPDEFPLTAAVRLANLHTLKVAPSPHPRHFLGHLTLPSLTHIEFPLPAPDILTPEAMAAKTSFTSLVERSACALRSIKFFEPYALDAIACLRAAGPTVTTVHLEDVDWNVHGLESLLAALRDDSEAAFVPQLKSLSLDPFLSAVEVPYAELAEVLTLRADKLESFELVLRPSRFALFDRRPSVGDLDDALYKLRELEERGMKLNIRSLQSWAIGSIVSPCLIQR</sequence>
<dbReference type="EMBL" id="JARKIF010000006">
    <property type="protein sequence ID" value="KAJ7636386.1"/>
    <property type="molecule type" value="Genomic_DNA"/>
</dbReference>
<gene>
    <name evidence="1" type="ORF">FB45DRAFT_906537</name>
</gene>
<feature type="non-terminal residue" evidence="1">
    <location>
        <position position="1"/>
    </location>
</feature>
<organism evidence="1 2">
    <name type="scientific">Roridomyces roridus</name>
    <dbReference type="NCBI Taxonomy" id="1738132"/>
    <lineage>
        <taxon>Eukaryota</taxon>
        <taxon>Fungi</taxon>
        <taxon>Dikarya</taxon>
        <taxon>Basidiomycota</taxon>
        <taxon>Agaricomycotina</taxon>
        <taxon>Agaricomycetes</taxon>
        <taxon>Agaricomycetidae</taxon>
        <taxon>Agaricales</taxon>
        <taxon>Marasmiineae</taxon>
        <taxon>Mycenaceae</taxon>
        <taxon>Roridomyces</taxon>
    </lineage>
</organism>
<evidence type="ECO:0000313" key="1">
    <source>
        <dbReference type="EMBL" id="KAJ7636386.1"/>
    </source>
</evidence>
<evidence type="ECO:0000313" key="2">
    <source>
        <dbReference type="Proteomes" id="UP001221142"/>
    </source>
</evidence>
<name>A0AAD7C118_9AGAR</name>
<reference evidence="1" key="1">
    <citation type="submission" date="2023-03" db="EMBL/GenBank/DDBJ databases">
        <title>Massive genome expansion in bonnet fungi (Mycena s.s.) driven by repeated elements and novel gene families across ecological guilds.</title>
        <authorList>
            <consortium name="Lawrence Berkeley National Laboratory"/>
            <person name="Harder C.B."/>
            <person name="Miyauchi S."/>
            <person name="Viragh M."/>
            <person name="Kuo A."/>
            <person name="Thoen E."/>
            <person name="Andreopoulos B."/>
            <person name="Lu D."/>
            <person name="Skrede I."/>
            <person name="Drula E."/>
            <person name="Henrissat B."/>
            <person name="Morin E."/>
            <person name="Kohler A."/>
            <person name="Barry K."/>
            <person name="LaButti K."/>
            <person name="Morin E."/>
            <person name="Salamov A."/>
            <person name="Lipzen A."/>
            <person name="Mereny Z."/>
            <person name="Hegedus B."/>
            <person name="Baldrian P."/>
            <person name="Stursova M."/>
            <person name="Weitz H."/>
            <person name="Taylor A."/>
            <person name="Grigoriev I.V."/>
            <person name="Nagy L.G."/>
            <person name="Martin F."/>
            <person name="Kauserud H."/>
        </authorList>
    </citation>
    <scope>NUCLEOTIDE SEQUENCE</scope>
    <source>
        <strain evidence="1">9284</strain>
    </source>
</reference>